<proteinExistence type="predicted"/>
<dbReference type="InterPro" id="IPR029069">
    <property type="entry name" value="HotDog_dom_sf"/>
</dbReference>
<evidence type="ECO:0000313" key="2">
    <source>
        <dbReference type="EMBL" id="GAA1854929.1"/>
    </source>
</evidence>
<dbReference type="CDD" id="cd03441">
    <property type="entry name" value="R_hydratase_like"/>
    <property type="match status" value="1"/>
</dbReference>
<comment type="caution">
    <text evidence="2">The sequence shown here is derived from an EMBL/GenBank/DDBJ whole genome shotgun (WGS) entry which is preliminary data.</text>
</comment>
<dbReference type="SUPFAM" id="SSF54637">
    <property type="entry name" value="Thioesterase/thiol ester dehydrase-isomerase"/>
    <property type="match status" value="2"/>
</dbReference>
<evidence type="ECO:0000259" key="1">
    <source>
        <dbReference type="Pfam" id="PF13452"/>
    </source>
</evidence>
<dbReference type="EMBL" id="BAAAQK010000012">
    <property type="protein sequence ID" value="GAA1854929.1"/>
    <property type="molecule type" value="Genomic_DNA"/>
</dbReference>
<dbReference type="Pfam" id="PF13452">
    <property type="entry name" value="FAS1_DH_region"/>
    <property type="match status" value="1"/>
</dbReference>
<dbReference type="Proteomes" id="UP001500449">
    <property type="component" value="Unassembled WGS sequence"/>
</dbReference>
<gene>
    <name evidence="2" type="ORF">GCM10009836_38720</name>
</gene>
<reference evidence="2 3" key="1">
    <citation type="journal article" date="2019" name="Int. J. Syst. Evol. Microbiol.">
        <title>The Global Catalogue of Microorganisms (GCM) 10K type strain sequencing project: providing services to taxonomists for standard genome sequencing and annotation.</title>
        <authorList>
            <consortium name="The Broad Institute Genomics Platform"/>
            <consortium name="The Broad Institute Genome Sequencing Center for Infectious Disease"/>
            <person name="Wu L."/>
            <person name="Ma J."/>
        </authorList>
    </citation>
    <scope>NUCLEOTIDE SEQUENCE [LARGE SCALE GENOMIC DNA]</scope>
    <source>
        <strain evidence="2 3">JCM 16009</strain>
    </source>
</reference>
<evidence type="ECO:0000313" key="3">
    <source>
        <dbReference type="Proteomes" id="UP001500449"/>
    </source>
</evidence>
<keyword evidence="3" id="KW-1185">Reference proteome</keyword>
<protein>
    <submittedName>
        <fullName evidence="2">MaoC family dehydratase N-terminal domain-containing protein</fullName>
    </submittedName>
</protein>
<sequence>MSQLDYQVAMTDEMVEAAAELEGRPLRVEPWNHEATLDTIRHYAHGVGDRNPLWTDEEYARSTPYGDVIAPPTFLYSLYDGAIGLGFEGVQPIYAGTEWTFHERIRRGDRLVPEAVMGPVTVHAGGTASRFAIQRVTTRYTRASDGVLVAEALASTFRVPRSGVDGGLRYEAREAAAYSDAEMDAFGEEARAEVVRGADPRYADDVTVGDPVPTVLKGPLHQITMTAYYAGCIGSPGYKADEVAWWYRYWALNDPERLPNNYDPTYFSERVLPSLGHQNADVAREIGMPGAYGNGPQKCGWLAHSVLNWMGDAGELVEYKVRLRRPDVFGDIARCGGTVESVDVATGRVGISLRATNQLGEQTSEGSAVVVLPRRNA</sequence>
<dbReference type="RefSeq" id="WP_344418684.1">
    <property type="nucleotide sequence ID" value="NZ_BAAAQK010000012.1"/>
</dbReference>
<dbReference type="InterPro" id="IPR039569">
    <property type="entry name" value="FAS1-like_DH_region"/>
</dbReference>
<feature type="domain" description="FAS1-like dehydratase" evidence="1">
    <location>
        <begin position="28"/>
        <end position="150"/>
    </location>
</feature>
<dbReference type="Gene3D" id="3.10.129.10">
    <property type="entry name" value="Hotdog Thioesterase"/>
    <property type="match status" value="2"/>
</dbReference>
<name>A0ABN2N6A9_9PSEU</name>
<accession>A0ABN2N6A9</accession>
<organism evidence="2 3">
    <name type="scientific">Pseudonocardia ailaonensis</name>
    <dbReference type="NCBI Taxonomy" id="367279"/>
    <lineage>
        <taxon>Bacteria</taxon>
        <taxon>Bacillati</taxon>
        <taxon>Actinomycetota</taxon>
        <taxon>Actinomycetes</taxon>
        <taxon>Pseudonocardiales</taxon>
        <taxon>Pseudonocardiaceae</taxon>
        <taxon>Pseudonocardia</taxon>
    </lineage>
</organism>